<proteinExistence type="predicted"/>
<organism evidence="2 3">
    <name type="scientific">Flavobacterium arundinis</name>
    <dbReference type="NCBI Taxonomy" id="3139143"/>
    <lineage>
        <taxon>Bacteria</taxon>
        <taxon>Pseudomonadati</taxon>
        <taxon>Bacteroidota</taxon>
        <taxon>Flavobacteriia</taxon>
        <taxon>Flavobacteriales</taxon>
        <taxon>Flavobacteriaceae</taxon>
        <taxon>Flavobacterium</taxon>
    </lineage>
</organism>
<evidence type="ECO:0000256" key="1">
    <source>
        <dbReference type="SAM" id="SignalP"/>
    </source>
</evidence>
<accession>A0ABU9HVJ2</accession>
<evidence type="ECO:0000313" key="2">
    <source>
        <dbReference type="EMBL" id="MEL1243577.1"/>
    </source>
</evidence>
<feature type="chain" id="PRO_5047535870" description="CarboxypepD_reg-like domain-containing protein" evidence="1">
    <location>
        <begin position="20"/>
        <end position="242"/>
    </location>
</feature>
<reference evidence="2 3" key="1">
    <citation type="submission" date="2024-04" db="EMBL/GenBank/DDBJ databases">
        <title>Flavobacterium sp. DGU11 16S ribosomal RNA gene Genome sequencing and assembly.</title>
        <authorList>
            <person name="Park S."/>
        </authorList>
    </citation>
    <scope>NUCLEOTIDE SEQUENCE [LARGE SCALE GENOMIC DNA]</scope>
    <source>
        <strain evidence="2 3">DGU11</strain>
    </source>
</reference>
<dbReference type="EMBL" id="JBBYHR010000002">
    <property type="protein sequence ID" value="MEL1243577.1"/>
    <property type="molecule type" value="Genomic_DNA"/>
</dbReference>
<evidence type="ECO:0000313" key="3">
    <source>
        <dbReference type="Proteomes" id="UP001464555"/>
    </source>
</evidence>
<evidence type="ECO:0008006" key="4">
    <source>
        <dbReference type="Google" id="ProtNLM"/>
    </source>
</evidence>
<name>A0ABU9HVJ2_9FLAO</name>
<dbReference type="SUPFAM" id="SSF49464">
    <property type="entry name" value="Carboxypeptidase regulatory domain-like"/>
    <property type="match status" value="1"/>
</dbReference>
<gene>
    <name evidence="2" type="ORF">AAEO56_04825</name>
</gene>
<keyword evidence="1" id="KW-0732">Signal</keyword>
<comment type="caution">
    <text evidence="2">The sequence shown here is derived from an EMBL/GenBank/DDBJ whole genome shotgun (WGS) entry which is preliminary data.</text>
</comment>
<dbReference type="InterPro" id="IPR008969">
    <property type="entry name" value="CarboxyPept-like_regulatory"/>
</dbReference>
<dbReference type="RefSeq" id="WP_341695893.1">
    <property type="nucleotide sequence ID" value="NZ_JBBYHR010000002.1"/>
</dbReference>
<dbReference type="Proteomes" id="UP001464555">
    <property type="component" value="Unassembled WGS sequence"/>
</dbReference>
<feature type="signal peptide" evidence="1">
    <location>
        <begin position="1"/>
        <end position="19"/>
    </location>
</feature>
<sequence length="242" mass="27482">MKNFLIHSLLLLFSLAAISQNRTPVKGKVTSDFDDLEGIYVINKTAETSVVTTRGGYFTINAQPNDTLIFSALQFEAKDVIINEKDFGETLLFVPLAIHTRNLDELVIVDYRYINSESLGLVPKGQKQYTPAEKKLATASKWKMNPLGLDPLINMFSGRTAMLQKAVEAEKKELLMDKINYIYSEEDIVRQFKIPEEYVKGFIFYSVENKYFAKAINAKDDNMAKFLLAGLAVKYLKLINEK</sequence>
<protein>
    <recommendedName>
        <fullName evidence="4">CarboxypepD_reg-like domain-containing protein</fullName>
    </recommendedName>
</protein>
<keyword evidence="3" id="KW-1185">Reference proteome</keyword>